<gene>
    <name evidence="2" type="ORF">SI8410_01001627</name>
</gene>
<sequence length="215" mass="23655">MGSFNNGSYTGSSSFDNLLIQNLMGRLQLQPPYLGTNSLLSQSIDEFLFQDDALSAEDSDEPLYDGGEGKGLLAREEAKLEREIIRIVRSGAAQEILKPNSGQSVAVGSHNICVGYHQESGSEYRVWEWHGHIMLFDEENGYVPEYIYGNYFERIPVSRVPKEVDHGGSNGGEDDETTKGSEISGLRELVGDDKDPINGGGRVLHRNSVNSRSAK</sequence>
<evidence type="ECO:0000313" key="2">
    <source>
        <dbReference type="EMBL" id="CAA7389627.1"/>
    </source>
</evidence>
<dbReference type="EMBL" id="LR746264">
    <property type="protein sequence ID" value="CAA7389627.1"/>
    <property type="molecule type" value="Genomic_DNA"/>
</dbReference>
<proteinExistence type="predicted"/>
<dbReference type="OrthoDB" id="1904011at2759"/>
<keyword evidence="3" id="KW-1185">Reference proteome</keyword>
<dbReference type="PANTHER" id="PTHR35286:SF1">
    <property type="entry name" value="EXPRESSED PROTEIN"/>
    <property type="match status" value="1"/>
</dbReference>
<organism evidence="2 3">
    <name type="scientific">Spirodela intermedia</name>
    <name type="common">Intermediate duckweed</name>
    <dbReference type="NCBI Taxonomy" id="51605"/>
    <lineage>
        <taxon>Eukaryota</taxon>
        <taxon>Viridiplantae</taxon>
        <taxon>Streptophyta</taxon>
        <taxon>Embryophyta</taxon>
        <taxon>Tracheophyta</taxon>
        <taxon>Spermatophyta</taxon>
        <taxon>Magnoliopsida</taxon>
        <taxon>Liliopsida</taxon>
        <taxon>Araceae</taxon>
        <taxon>Lemnoideae</taxon>
        <taxon>Spirodela</taxon>
    </lineage>
</organism>
<dbReference type="PANTHER" id="PTHR35286">
    <property type="entry name" value="EXPRESSED PROTEIN"/>
    <property type="match status" value="1"/>
</dbReference>
<feature type="region of interest" description="Disordered" evidence="1">
    <location>
        <begin position="161"/>
        <end position="215"/>
    </location>
</feature>
<dbReference type="Proteomes" id="UP000663760">
    <property type="component" value="Chromosome 1"/>
</dbReference>
<evidence type="ECO:0000313" key="3">
    <source>
        <dbReference type="Proteomes" id="UP000663760"/>
    </source>
</evidence>
<dbReference type="AlphaFoldDB" id="A0A7I8JZV9"/>
<evidence type="ECO:0000256" key="1">
    <source>
        <dbReference type="SAM" id="MobiDB-lite"/>
    </source>
</evidence>
<reference evidence="2" key="1">
    <citation type="submission" date="2020-02" db="EMBL/GenBank/DDBJ databases">
        <authorList>
            <person name="Scholz U."/>
            <person name="Mascher M."/>
            <person name="Fiebig A."/>
        </authorList>
    </citation>
    <scope>NUCLEOTIDE SEQUENCE</scope>
</reference>
<protein>
    <submittedName>
        <fullName evidence="2">Uncharacterized protein</fullName>
    </submittedName>
</protein>
<accession>A0A7I8JZV9</accession>
<name>A0A7I8JZV9_SPIIN</name>